<evidence type="ECO:0000313" key="5">
    <source>
        <dbReference type="Proteomes" id="UP000243374"/>
    </source>
</evidence>
<reference evidence="4 5" key="1">
    <citation type="submission" date="2016-10" db="EMBL/GenBank/DDBJ databases">
        <authorList>
            <person name="Varghese N."/>
            <person name="Submissions S."/>
        </authorList>
    </citation>
    <scope>NUCLEOTIDE SEQUENCE [LARGE SCALE GENOMIC DNA]</scope>
    <source>
        <strain evidence="4 5">22B</strain>
    </source>
</reference>
<accession>A0A662ZAD0</accession>
<proteinExistence type="predicted"/>
<evidence type="ECO:0000256" key="1">
    <source>
        <dbReference type="ARBA" id="ARBA00023211"/>
    </source>
</evidence>
<keyword evidence="2" id="KW-0547">Nucleotide-binding</keyword>
<organism evidence="4 5">
    <name type="scientific">Succinivibrio dextrinosolvens</name>
    <dbReference type="NCBI Taxonomy" id="83771"/>
    <lineage>
        <taxon>Bacteria</taxon>
        <taxon>Pseudomonadati</taxon>
        <taxon>Pseudomonadota</taxon>
        <taxon>Gammaproteobacteria</taxon>
        <taxon>Aeromonadales</taxon>
        <taxon>Succinivibrionaceae</taxon>
        <taxon>Succinivibrio</taxon>
    </lineage>
</organism>
<gene>
    <name evidence="4" type="ORF">SAMN04487865_103726</name>
</gene>
<keyword evidence="2" id="KW-0067">ATP-binding</keyword>
<dbReference type="InterPro" id="IPR011761">
    <property type="entry name" value="ATP-grasp"/>
</dbReference>
<dbReference type="SUPFAM" id="SSF56059">
    <property type="entry name" value="Glutathione synthetase ATP-binding domain-like"/>
    <property type="match status" value="1"/>
</dbReference>
<dbReference type="GO" id="GO:0009432">
    <property type="term" value="P:SOS response"/>
    <property type="evidence" value="ECO:0007669"/>
    <property type="project" value="TreeGrafter"/>
</dbReference>
<dbReference type="Proteomes" id="UP000243374">
    <property type="component" value="Unassembled WGS sequence"/>
</dbReference>
<feature type="domain" description="ATP-grasp" evidence="3">
    <location>
        <begin position="137"/>
        <end position="339"/>
    </location>
</feature>
<dbReference type="GO" id="GO:0005737">
    <property type="term" value="C:cytoplasm"/>
    <property type="evidence" value="ECO:0007669"/>
    <property type="project" value="TreeGrafter"/>
</dbReference>
<name>A0A662ZAD0_9GAMM</name>
<dbReference type="PROSITE" id="PS50975">
    <property type="entry name" value="ATP_GRASP"/>
    <property type="match status" value="1"/>
</dbReference>
<protein>
    <recommendedName>
        <fullName evidence="3">ATP-grasp domain-containing protein</fullName>
    </recommendedName>
</protein>
<dbReference type="AlphaFoldDB" id="A0A662ZAD0"/>
<dbReference type="GO" id="GO:0018169">
    <property type="term" value="F:ribosomal S6-glutamic acid ligase activity"/>
    <property type="evidence" value="ECO:0007669"/>
    <property type="project" value="TreeGrafter"/>
</dbReference>
<sequence>MYLILAIDEDVHADAVLYYLEKYGKKVKRFDPAFLFDEYGSIETEARREKILVDISSTSGKLIFPNGDIVSSDDIEGVYCRSFYIPKAKDSSSTSDQLATAEIRSTVRGFFSLIPQCCRWINNPYTEDKVDNKIYQHQCAIAHGLDVPDTLVTNCADNVKSFYEKHNGKIIIKQLSDISLIDENPFVNENGYNDVEFKGFYTSPVNASDLASLEEYFGPGSAPVLLQEALCKKSELRVTIIGDKCFTYRIFSQENQKSKIDFRRVDELRTEKSNLPEEIREKLTSLLKFWGINFAAVDLVENTDGRIVFLEANVVGNWLWLEKDQEGSEIAQAITEVLVKES</sequence>
<evidence type="ECO:0000313" key="4">
    <source>
        <dbReference type="EMBL" id="SFK20776.1"/>
    </source>
</evidence>
<evidence type="ECO:0000256" key="2">
    <source>
        <dbReference type="PROSITE-ProRule" id="PRU00409"/>
    </source>
</evidence>
<keyword evidence="5" id="KW-1185">Reference proteome</keyword>
<dbReference type="OrthoDB" id="583309at2"/>
<evidence type="ECO:0000259" key="3">
    <source>
        <dbReference type="PROSITE" id="PS50975"/>
    </source>
</evidence>
<dbReference type="RefSeq" id="WP_074841025.1">
    <property type="nucleotide sequence ID" value="NZ_CP047056.1"/>
</dbReference>
<dbReference type="GO" id="GO:0005524">
    <property type="term" value="F:ATP binding"/>
    <property type="evidence" value="ECO:0007669"/>
    <property type="project" value="UniProtKB-UniRule"/>
</dbReference>
<dbReference type="GO" id="GO:0046872">
    <property type="term" value="F:metal ion binding"/>
    <property type="evidence" value="ECO:0007669"/>
    <property type="project" value="InterPro"/>
</dbReference>
<dbReference type="EMBL" id="FOSF01000037">
    <property type="protein sequence ID" value="SFK20776.1"/>
    <property type="molecule type" value="Genomic_DNA"/>
</dbReference>
<dbReference type="PANTHER" id="PTHR21621">
    <property type="entry name" value="RIBOSOMAL PROTEIN S6 MODIFICATION PROTEIN"/>
    <property type="match status" value="1"/>
</dbReference>
<dbReference type="PANTHER" id="PTHR21621:SF0">
    <property type="entry name" value="BETA-CITRYLGLUTAMATE SYNTHASE B-RELATED"/>
    <property type="match status" value="1"/>
</dbReference>
<dbReference type="Gene3D" id="3.30.470.20">
    <property type="entry name" value="ATP-grasp fold, B domain"/>
    <property type="match status" value="1"/>
</dbReference>
<keyword evidence="1" id="KW-0464">Manganese</keyword>